<dbReference type="EMBL" id="KB742579">
    <property type="protein sequence ID" value="EOB06847.1"/>
    <property type="molecule type" value="Genomic_DNA"/>
</dbReference>
<dbReference type="Proteomes" id="UP000296049">
    <property type="component" value="Unassembled WGS sequence"/>
</dbReference>
<accession>R0KAI3</accession>
<sequence length="247" mass="27181">MCKVSPAGQTDIPRLLVACQPRDLSCASDTEQCRGRQLGPVLPVGTFTQGPAGPAPPLRPAPTPLGLRFQELFHSARFPGCRGVCQMFSDTLLTQTLQAVIVRSLTPQLLHTAFGTEVQHPSKGEFSVGGAQPRCEEKMPAPSIASCRLRPRGVHVPAAGQSKPLLNVSRNRAKHRSSPLAAESSPSVLSRSPAFRFGTAHRANRNLQFSRQSCTTYLTRTSRNRKIFIKWSPRGYWNLKRCLNFIR</sequence>
<name>R0KAI3_ANAPL</name>
<gene>
    <name evidence="2" type="ORF">Anapl_06405</name>
</gene>
<evidence type="ECO:0000313" key="3">
    <source>
        <dbReference type="Proteomes" id="UP000296049"/>
    </source>
</evidence>
<evidence type="ECO:0000313" key="2">
    <source>
        <dbReference type="EMBL" id="EOB06847.1"/>
    </source>
</evidence>
<proteinExistence type="predicted"/>
<dbReference type="AlphaFoldDB" id="R0KAI3"/>
<feature type="region of interest" description="Disordered" evidence="1">
    <location>
        <begin position="158"/>
        <end position="185"/>
    </location>
</feature>
<protein>
    <submittedName>
        <fullName evidence="2">Uncharacterized protein</fullName>
    </submittedName>
</protein>
<reference evidence="3" key="1">
    <citation type="journal article" date="2013" name="Nat. Genet.">
        <title>The duck genome and transcriptome provide insight into an avian influenza virus reservoir species.</title>
        <authorList>
            <person name="Huang Y."/>
            <person name="Li Y."/>
            <person name="Burt D.W."/>
            <person name="Chen H."/>
            <person name="Zhang Y."/>
            <person name="Qian W."/>
            <person name="Kim H."/>
            <person name="Gan S."/>
            <person name="Zhao Y."/>
            <person name="Li J."/>
            <person name="Yi K."/>
            <person name="Feng H."/>
            <person name="Zhu P."/>
            <person name="Li B."/>
            <person name="Liu Q."/>
            <person name="Fairley S."/>
            <person name="Magor K.E."/>
            <person name="Du Z."/>
            <person name="Hu X."/>
            <person name="Goodman L."/>
            <person name="Tafer H."/>
            <person name="Vignal A."/>
            <person name="Lee T."/>
            <person name="Kim K.W."/>
            <person name="Sheng Z."/>
            <person name="An Y."/>
            <person name="Searle S."/>
            <person name="Herrero J."/>
            <person name="Groenen M.A."/>
            <person name="Crooijmans R.P."/>
            <person name="Faraut T."/>
            <person name="Cai Q."/>
            <person name="Webster R.G."/>
            <person name="Aldridge J.R."/>
            <person name="Warren W.C."/>
            <person name="Bartschat S."/>
            <person name="Kehr S."/>
            <person name="Marz M."/>
            <person name="Stadler P.F."/>
            <person name="Smith J."/>
            <person name="Kraus R.H."/>
            <person name="Zhao Y."/>
            <person name="Ren L."/>
            <person name="Fei J."/>
            <person name="Morisson M."/>
            <person name="Kaiser P."/>
            <person name="Griffin D.K."/>
            <person name="Rao M."/>
            <person name="Pitel F."/>
            <person name="Wang J."/>
            <person name="Li N."/>
        </authorList>
    </citation>
    <scope>NUCLEOTIDE SEQUENCE [LARGE SCALE GENOMIC DNA]</scope>
</reference>
<evidence type="ECO:0000256" key="1">
    <source>
        <dbReference type="SAM" id="MobiDB-lite"/>
    </source>
</evidence>
<organism evidence="2 3">
    <name type="scientific">Anas platyrhynchos</name>
    <name type="common">Mallard</name>
    <name type="synonym">Anas boschas</name>
    <dbReference type="NCBI Taxonomy" id="8839"/>
    <lineage>
        <taxon>Eukaryota</taxon>
        <taxon>Metazoa</taxon>
        <taxon>Chordata</taxon>
        <taxon>Craniata</taxon>
        <taxon>Vertebrata</taxon>
        <taxon>Euteleostomi</taxon>
        <taxon>Archelosauria</taxon>
        <taxon>Archosauria</taxon>
        <taxon>Dinosauria</taxon>
        <taxon>Saurischia</taxon>
        <taxon>Theropoda</taxon>
        <taxon>Coelurosauria</taxon>
        <taxon>Aves</taxon>
        <taxon>Neognathae</taxon>
        <taxon>Galloanserae</taxon>
        <taxon>Anseriformes</taxon>
        <taxon>Anatidae</taxon>
        <taxon>Anatinae</taxon>
        <taxon>Anas</taxon>
    </lineage>
</organism>
<keyword evidence="3" id="KW-1185">Reference proteome</keyword>